<evidence type="ECO:0000256" key="5">
    <source>
        <dbReference type="ARBA" id="ARBA00023065"/>
    </source>
</evidence>
<protein>
    <recommendedName>
        <fullName evidence="8">Putative manganese efflux pump MntP</fullName>
    </recommendedName>
</protein>
<keyword evidence="6 8" id="KW-0472">Membrane</keyword>
<feature type="transmembrane region" description="Helical" evidence="8">
    <location>
        <begin position="132"/>
        <end position="153"/>
    </location>
</feature>
<evidence type="ECO:0000313" key="9">
    <source>
        <dbReference type="EMBL" id="KJL45724.1"/>
    </source>
</evidence>
<keyword evidence="1 8" id="KW-0813">Transport</keyword>
<evidence type="ECO:0000256" key="4">
    <source>
        <dbReference type="ARBA" id="ARBA00022989"/>
    </source>
</evidence>
<comment type="function">
    <text evidence="8">Probably functions as a manganese efflux pump.</text>
</comment>
<feature type="transmembrane region" description="Helical" evidence="8">
    <location>
        <begin position="6"/>
        <end position="24"/>
    </location>
</feature>
<dbReference type="InterPro" id="IPR003810">
    <property type="entry name" value="Mntp/YtaF"/>
</dbReference>
<keyword evidence="10" id="KW-1185">Reference proteome</keyword>
<sequence>MSFVNLLIVAVGVSADAFAVSLAQGVRVRRHIHRDALLVAVTFGLFQALMPLLGWLLGAQFSTLIAPVDHWVAFALLLLVGAKMIWEALRPGEADADAAGRIRARELLVLAVATSIDALAVGITFAFLDVDILPAVAVIGLVTGALTYIGVVLGHRVGTRFQKPAEIVGGLVLIGIGVKVLVEHLSA</sequence>
<dbReference type="EMBL" id="JYIZ01000016">
    <property type="protein sequence ID" value="KJL45724.1"/>
    <property type="molecule type" value="Genomic_DNA"/>
</dbReference>
<dbReference type="STRING" id="92835.RS81_00097"/>
<reference evidence="9 10" key="1">
    <citation type="submission" date="2015-02" db="EMBL/GenBank/DDBJ databases">
        <title>Draft genome sequences of ten Microbacterium spp. with emphasis on heavy metal contaminated environments.</title>
        <authorList>
            <person name="Corretto E."/>
        </authorList>
    </citation>
    <scope>NUCLEOTIDE SEQUENCE [LARGE SCALE GENOMIC DNA]</scope>
    <source>
        <strain evidence="9 10">DSM 12510</strain>
    </source>
</reference>
<gene>
    <name evidence="8 9" type="primary">mntP</name>
    <name evidence="9" type="ORF">RS81_00097</name>
</gene>
<feature type="transmembrane region" description="Helical" evidence="8">
    <location>
        <begin position="70"/>
        <end position="86"/>
    </location>
</feature>
<dbReference type="Pfam" id="PF02659">
    <property type="entry name" value="Mntp"/>
    <property type="match status" value="1"/>
</dbReference>
<evidence type="ECO:0000256" key="2">
    <source>
        <dbReference type="ARBA" id="ARBA00022475"/>
    </source>
</evidence>
<feature type="transmembrane region" description="Helical" evidence="8">
    <location>
        <begin position="107"/>
        <end position="126"/>
    </location>
</feature>
<dbReference type="OrthoDB" id="9811590at2"/>
<keyword evidence="2 8" id="KW-1003">Cell membrane</keyword>
<proteinExistence type="inferred from homology"/>
<evidence type="ECO:0000256" key="8">
    <source>
        <dbReference type="HAMAP-Rule" id="MF_01521"/>
    </source>
</evidence>
<keyword evidence="4 8" id="KW-1133">Transmembrane helix</keyword>
<feature type="transmembrane region" description="Helical" evidence="8">
    <location>
        <begin position="165"/>
        <end position="182"/>
    </location>
</feature>
<dbReference type="HAMAP" id="MF_01521">
    <property type="entry name" value="MntP_pump"/>
    <property type="match status" value="1"/>
</dbReference>
<keyword evidence="5 8" id="KW-0406">Ion transport</keyword>
<keyword evidence="7 8" id="KW-0464">Manganese</keyword>
<organism evidence="9 10">
    <name type="scientific">Microbacterium terrae</name>
    <dbReference type="NCBI Taxonomy" id="69369"/>
    <lineage>
        <taxon>Bacteria</taxon>
        <taxon>Bacillati</taxon>
        <taxon>Actinomycetota</taxon>
        <taxon>Actinomycetes</taxon>
        <taxon>Micrococcales</taxon>
        <taxon>Microbacteriaceae</taxon>
        <taxon>Microbacterium</taxon>
    </lineage>
</organism>
<dbReference type="PANTHER" id="PTHR35529">
    <property type="entry name" value="MANGANESE EFFLUX PUMP MNTP-RELATED"/>
    <property type="match status" value="1"/>
</dbReference>
<dbReference type="PATRIC" id="fig|92835.4.peg.102"/>
<comment type="similarity">
    <text evidence="8">Belongs to the MntP (TC 9.B.29) family.</text>
</comment>
<dbReference type="Proteomes" id="UP000033956">
    <property type="component" value="Unassembled WGS sequence"/>
</dbReference>
<name>A0A0M2HMS3_9MICO</name>
<evidence type="ECO:0000256" key="6">
    <source>
        <dbReference type="ARBA" id="ARBA00023136"/>
    </source>
</evidence>
<dbReference type="GO" id="GO:0005384">
    <property type="term" value="F:manganese ion transmembrane transporter activity"/>
    <property type="evidence" value="ECO:0007669"/>
    <property type="project" value="UniProtKB-UniRule"/>
</dbReference>
<evidence type="ECO:0000256" key="7">
    <source>
        <dbReference type="ARBA" id="ARBA00023211"/>
    </source>
</evidence>
<dbReference type="GO" id="GO:0005886">
    <property type="term" value="C:plasma membrane"/>
    <property type="evidence" value="ECO:0007669"/>
    <property type="project" value="UniProtKB-SubCell"/>
</dbReference>
<accession>A0A0M2HMS3</accession>
<keyword evidence="3 8" id="KW-0812">Transmembrane</keyword>
<evidence type="ECO:0000256" key="1">
    <source>
        <dbReference type="ARBA" id="ARBA00022448"/>
    </source>
</evidence>
<feature type="transmembrane region" description="Helical" evidence="8">
    <location>
        <begin position="36"/>
        <end position="58"/>
    </location>
</feature>
<evidence type="ECO:0000256" key="3">
    <source>
        <dbReference type="ARBA" id="ARBA00022692"/>
    </source>
</evidence>
<dbReference type="RefSeq" id="WP_045274112.1">
    <property type="nucleotide sequence ID" value="NZ_BAAAUP010000006.1"/>
</dbReference>
<dbReference type="InterPro" id="IPR022929">
    <property type="entry name" value="Put_MntP"/>
</dbReference>
<comment type="caution">
    <text evidence="9">The sequence shown here is derived from an EMBL/GenBank/DDBJ whole genome shotgun (WGS) entry which is preliminary data.</text>
</comment>
<comment type="subcellular location">
    <subcellularLocation>
        <location evidence="8">Cell membrane</location>
        <topology evidence="8">Multi-pass membrane protein</topology>
    </subcellularLocation>
</comment>
<dbReference type="AlphaFoldDB" id="A0A0M2HMS3"/>
<evidence type="ECO:0000313" key="10">
    <source>
        <dbReference type="Proteomes" id="UP000033956"/>
    </source>
</evidence>
<dbReference type="PANTHER" id="PTHR35529:SF1">
    <property type="entry name" value="MANGANESE EFFLUX PUMP MNTP-RELATED"/>
    <property type="match status" value="1"/>
</dbReference>